<dbReference type="InterPro" id="IPR047705">
    <property type="entry name" value="AimR-like"/>
</dbReference>
<dbReference type="Proteomes" id="UP000305524">
    <property type="component" value="Unassembled WGS sequence"/>
</dbReference>
<gene>
    <name evidence="1" type="ORF">FC701_19845</name>
</gene>
<sequence>MESLCSEKGEVNLQHVMDQLLKRIEFCGYSRRNFAEKIKVSRETFRRGLNCEYEMDVAVFFQSIEILFEHPTEKRKITREFFSMCESISNIEVALIYCQVQGEYNLMQQLITKHENKTNLGIFFSIYKLFNKRNKNELKGQALHDELNKRRFSSNPHCQVMVNILYMLALADKPNNNAIIEYVDAVEENFKKIKKGHIKDYLSMLANERKAYMYLWRVQLDECRETCYKIINSSLDIPIVKATSLCCVGESYQFESPVMSEKFLEQSIKKLEEVNVPVKTQKYIAFQSTLAHVRITNNLNIDKIDVTVIHENEQANYEYNYGDRELGVSMFEEMKRKGFTPFQRLSYSKCIGDMEGIKQALLEFELAGLSFYGQLCKDILMNKGEVLQ</sequence>
<evidence type="ECO:0008006" key="3">
    <source>
        <dbReference type="Google" id="ProtNLM"/>
    </source>
</evidence>
<reference evidence="1 2" key="1">
    <citation type="journal article" date="2019" name="Environ. Microbiol.">
        <title>An active ?-lactamase is a part of an orchestrated cell wall stress resistance network of Bacillus subtilis and related rhizosphere species.</title>
        <authorList>
            <person name="Bucher T."/>
            <person name="Keren-Paz A."/>
            <person name="Hausser J."/>
            <person name="Olender T."/>
            <person name="Cytryn E."/>
            <person name="Kolodkin-Gal I."/>
        </authorList>
    </citation>
    <scope>NUCLEOTIDE SEQUENCE [LARGE SCALE GENOMIC DNA]</scope>
    <source>
        <strain evidence="1 2">I186</strain>
    </source>
</reference>
<accession>A0A4U3A619</accession>
<dbReference type="NCBIfam" id="NF038310">
    <property type="entry name" value="lysogeny_AimR"/>
    <property type="match status" value="1"/>
</dbReference>
<protein>
    <recommendedName>
        <fullName evidence="3">Prophage helix-turn-helix protein</fullName>
    </recommendedName>
</protein>
<dbReference type="AlphaFoldDB" id="A0A4U3A619"/>
<dbReference type="EMBL" id="SZOD01000497">
    <property type="protein sequence ID" value="TKI82868.1"/>
    <property type="molecule type" value="Genomic_DNA"/>
</dbReference>
<evidence type="ECO:0000313" key="2">
    <source>
        <dbReference type="Proteomes" id="UP000305524"/>
    </source>
</evidence>
<evidence type="ECO:0000313" key="1">
    <source>
        <dbReference type="EMBL" id="TKI82868.1"/>
    </source>
</evidence>
<proteinExistence type="predicted"/>
<name>A0A4U3A619_BACMY</name>
<organism evidence="1 2">
    <name type="scientific">Bacillus mycoides</name>
    <dbReference type="NCBI Taxonomy" id="1405"/>
    <lineage>
        <taxon>Bacteria</taxon>
        <taxon>Bacillati</taxon>
        <taxon>Bacillota</taxon>
        <taxon>Bacilli</taxon>
        <taxon>Bacillales</taxon>
        <taxon>Bacillaceae</taxon>
        <taxon>Bacillus</taxon>
        <taxon>Bacillus cereus group</taxon>
    </lineage>
</organism>
<comment type="caution">
    <text evidence="1">The sequence shown here is derived from an EMBL/GenBank/DDBJ whole genome shotgun (WGS) entry which is preliminary data.</text>
</comment>
<dbReference type="Pfam" id="PF22871">
    <property type="entry name" value="AimR"/>
    <property type="match status" value="1"/>
</dbReference>